<proteinExistence type="predicted"/>
<feature type="compositionally biased region" description="Polar residues" evidence="1">
    <location>
        <begin position="1248"/>
        <end position="1278"/>
    </location>
</feature>
<feature type="compositionally biased region" description="Basic and acidic residues" evidence="1">
    <location>
        <begin position="1279"/>
        <end position="1288"/>
    </location>
</feature>
<dbReference type="KEGG" id="pcot:PCOAH_00048570"/>
<accession>A0A1B1E601</accession>
<keyword evidence="2" id="KW-0812">Transmembrane</keyword>
<keyword evidence="2" id="KW-0472">Membrane</keyword>
<sequence>MGTFRDLNELVNEWIKAKGKEETDGKKKLVQEIKTWIQAMHAEVDQNDLDIARVGCENIYENGNTLKEEEKELCAFLVAHLLKMQEQMRTVSGNDPVDVKIKDYIQCVMRQVLFSAYRSSYCRFKEIMESVEEAMYTLCDGIAQGEKCNKCRYTTIKIEHVNKVNIHGLIIEKLNVQRGMLQKIHSMLPRSLCNGNSGRKNSVSQLGPSGSGHGTRTTESATTTTVSGQQTHPPNEAGDVARSATNSATSRDPAGWGDLLFILSPEQPEMIITRAPDNRYNHKMVEEHQGESGSRKNLYLSLRCRHSEWTNVLWGEIKDRVSDFSREISKSTANVDNVCNSITGADEKTKKVCQYITAGLKYTYGIEKETDRSKDKNPEYNWKLKTTTACMVLNAYGDILKEQGNLCITEETLKKAFTTGQGIKNSACKESSCGDCQRDTCADLPINGKNLRKKIKDELQKNDKIQETLRDINNFCTRIQCVIKKWFPNRGRTESDKGDVNTLWNHDVKKLLNNLSGAMTTTDTPDEKLCNGMEEKSRKACELILKGLKHIYKIKKGDDRSNPKKVLDDQIFHRTMSCLLLNAYAKKIEEKAQERGNCEVKSGIQYAFQKSKDIKDGTTECKDDNNCHVCQKESYEQCEINHEKIKDRVNKLLDGKKDEIQTTLTTICPPPAPIPKAKSQTTSTKDCNGDITCLNEKVGQMFQKRWSATKEQVYSLFDEFSSEVDENDKKSSFGTVCDEIAERSTTQGKNFPRCFCKILIKNLVKVTNNKSTYTYNGNTWNVSDINIKARCDLLNLWLLLYGPKYKVTEDNIKYAFRAISNLKQLYGQNEYEECIHKGNFSVNEADDGARYKDIYSWFMNERIKTKMWKISDGSACSTRSRAQNHSTILPKKELEEINPQLETKAESIAKEIEKKLPIVEEIDGEINSTKSALPTSQSSSTGSNCSNIKIQGVENDEEGIELLSLHFNLHRINISYIVCNVLYCMSIKRNILNVEVYSCLYYLCIIFVEEWEEVFTEFFNYAVQDGKGYNYEEVEAMSAWCKSEEDKDMFNKPEHKDFCKTLIKNILLVKNSGHECVTKGKTNEHGKPCVKKCDLLNMWLMIMADYCVPMEIVKPIFKAVEEVRGDFFGIEDNAECMYGKISILDKTNASRLQEVLDWLRRKARKGCFGNTDKYGVCKRWSDNYVARSKGKSGSSVSKKHLNGKLKDWVDKLEEAKGKTETVLKEIREAAAKPPTTGEQPASGAKDTAGSTKPATENTTPDITKRTNSGSETQTSDQLSKTDKDKQGECEASSKSISAQHDFGAVSLSAGCISRKELGESDLSQFPEAVFIDPSAIPPGVVVPEDDSKDTEKKGVQDIDGAEIQGTGDQKPDSGDKSPLPAADGGNVGVNQSGSKDVIGGEVGNSLSSPDNSVPGQPAVVPASSQSPLEEQPPQKADAEIHNPSAPVVPGVAPGVGTAGSVTIQTPTVSRTRAKIKTVPKTPKVLPLINRIDHPFLPYLPTIPVLIGTSVISYLLWKYFAVSGKRKRYKRAHQVRGPSSLGEQLLDRVDDQDDGPHEYTLVKERKPRRPPRRSSGKKAVSRRMIIDIHLEVLDECQKGVLHSTKEDYFTILVEEFMGRNFVKGENVLKEGVPKEQIPSTDSRFSEEDFFPREEVSKEQLPMVDVPKEQVASSDSGF</sequence>
<dbReference type="Pfam" id="PF12879">
    <property type="entry name" value="SICA_C"/>
    <property type="match status" value="1"/>
</dbReference>
<feature type="region of interest" description="Disordered" evidence="1">
    <location>
        <begin position="197"/>
        <end position="251"/>
    </location>
</feature>
<dbReference type="Proteomes" id="UP000092716">
    <property type="component" value="Chromosome 13"/>
</dbReference>
<feature type="compositionally biased region" description="Polar residues" evidence="1">
    <location>
        <begin position="197"/>
        <end position="208"/>
    </location>
</feature>
<dbReference type="EMBL" id="CP016251">
    <property type="protein sequence ID" value="ANQ10441.1"/>
    <property type="molecule type" value="Genomic_DNA"/>
</dbReference>
<keyword evidence="2" id="KW-1133">Transmembrane helix</keyword>
<feature type="compositionally biased region" description="Polar residues" evidence="1">
    <location>
        <begin position="1404"/>
        <end position="1414"/>
    </location>
</feature>
<feature type="domain" description="Schizont-infected cell agglutination extracellular beta" evidence="3">
    <location>
        <begin position="474"/>
        <end position="640"/>
    </location>
</feature>
<name>A0A1B1E601_9APIC</name>
<dbReference type="GeneID" id="30911588"/>
<feature type="region of interest" description="Disordered" evidence="1">
    <location>
        <begin position="1547"/>
        <end position="1579"/>
    </location>
</feature>
<feature type="region of interest" description="Disordered" evidence="1">
    <location>
        <begin position="1631"/>
        <end position="1676"/>
    </location>
</feature>
<keyword evidence="6" id="KW-1185">Reference proteome</keyword>
<dbReference type="OrthoDB" id="447516at2759"/>
<feature type="transmembrane region" description="Helical" evidence="2">
    <location>
        <begin position="1495"/>
        <end position="1516"/>
    </location>
</feature>
<feature type="compositionally biased region" description="Basic and acidic residues" evidence="1">
    <location>
        <begin position="1642"/>
        <end position="1656"/>
    </location>
</feature>
<reference evidence="6" key="1">
    <citation type="submission" date="2016-06" db="EMBL/GenBank/DDBJ databases">
        <title>First high quality genome sequence of Plasmodium coatneyi using continuous long reads from single molecule, real-time sequencing.</title>
        <authorList>
            <person name="Chien J.-T."/>
            <person name="Pakala S.B."/>
            <person name="Geraldo J.A."/>
            <person name="Lapp S.A."/>
            <person name="Barnwell J.W."/>
            <person name="Kissinger J.C."/>
            <person name="Galinski M.R."/>
            <person name="Humphrey J.C."/>
        </authorList>
    </citation>
    <scope>NUCLEOTIDE SEQUENCE [LARGE SCALE GENOMIC DNA]</scope>
    <source>
        <strain evidence="6">Hackeri</strain>
    </source>
</reference>
<feature type="compositionally biased region" description="Basic and acidic residues" evidence="1">
    <location>
        <begin position="1547"/>
        <end position="1563"/>
    </location>
</feature>
<gene>
    <name evidence="5" type="ORF">PCOAH_00048570</name>
</gene>
<evidence type="ECO:0000313" key="6">
    <source>
        <dbReference type="Proteomes" id="UP000092716"/>
    </source>
</evidence>
<dbReference type="InterPro" id="IPR024285">
    <property type="entry name" value="SICA_extracell_b"/>
</dbReference>
<dbReference type="VEuPathDB" id="PlasmoDB:PCOAH_00048570"/>
<dbReference type="Pfam" id="PF12878">
    <property type="entry name" value="SICA_beta"/>
    <property type="match status" value="2"/>
</dbReference>
<evidence type="ECO:0000256" key="1">
    <source>
        <dbReference type="SAM" id="MobiDB-lite"/>
    </source>
</evidence>
<feature type="domain" description="Schizont-infected cell agglutination extracellular beta" evidence="3">
    <location>
        <begin position="311"/>
        <end position="439"/>
    </location>
</feature>
<feature type="compositionally biased region" description="Low complexity" evidence="1">
    <location>
        <begin position="215"/>
        <end position="225"/>
    </location>
</feature>
<evidence type="ECO:0000259" key="4">
    <source>
        <dbReference type="Pfam" id="PF12879"/>
    </source>
</evidence>
<evidence type="ECO:0000256" key="2">
    <source>
        <dbReference type="SAM" id="Phobius"/>
    </source>
</evidence>
<dbReference type="RefSeq" id="XP_019917136.1">
    <property type="nucleotide sequence ID" value="XM_020061640.1"/>
</dbReference>
<organism evidence="5 6">
    <name type="scientific">Plasmodium coatneyi</name>
    <dbReference type="NCBI Taxonomy" id="208452"/>
    <lineage>
        <taxon>Eukaryota</taxon>
        <taxon>Sar</taxon>
        <taxon>Alveolata</taxon>
        <taxon>Apicomplexa</taxon>
        <taxon>Aconoidasida</taxon>
        <taxon>Haemosporida</taxon>
        <taxon>Plasmodiidae</taxon>
        <taxon>Plasmodium</taxon>
    </lineage>
</organism>
<feature type="domain" description="Schizont-infected cell agglutination C-terminal" evidence="4">
    <location>
        <begin position="1517"/>
        <end position="1638"/>
    </location>
</feature>
<feature type="compositionally biased region" description="Basic residues" evidence="1">
    <location>
        <begin position="1564"/>
        <end position="1579"/>
    </location>
</feature>
<evidence type="ECO:0000259" key="3">
    <source>
        <dbReference type="Pfam" id="PF12878"/>
    </source>
</evidence>
<evidence type="ECO:0000313" key="5">
    <source>
        <dbReference type="EMBL" id="ANQ10441.1"/>
    </source>
</evidence>
<protein>
    <submittedName>
        <fullName evidence="5">SICA antigen</fullName>
    </submittedName>
</protein>
<feature type="region of interest" description="Disordered" evidence="1">
    <location>
        <begin position="1227"/>
        <end position="1297"/>
    </location>
</feature>
<dbReference type="InterPro" id="IPR024288">
    <property type="entry name" value="SICA_C"/>
</dbReference>
<feature type="region of interest" description="Disordered" evidence="1">
    <location>
        <begin position="1334"/>
        <end position="1445"/>
    </location>
</feature>